<keyword evidence="2" id="KW-1185">Reference proteome</keyword>
<dbReference type="RefSeq" id="WP_386830626.1">
    <property type="nucleotide sequence ID" value="NZ_JBHUNP010000001.1"/>
</dbReference>
<dbReference type="Proteomes" id="UP001597521">
    <property type="component" value="Unassembled WGS sequence"/>
</dbReference>
<gene>
    <name evidence="1" type="ORF">ACFSX5_00135</name>
</gene>
<dbReference type="EMBL" id="JBHUNP010000001">
    <property type="protein sequence ID" value="MFD2646197.1"/>
    <property type="molecule type" value="Genomic_DNA"/>
</dbReference>
<organism evidence="1 2">
    <name type="scientific">Devosia albogilva</name>
    <dbReference type="NCBI Taxonomy" id="429726"/>
    <lineage>
        <taxon>Bacteria</taxon>
        <taxon>Pseudomonadati</taxon>
        <taxon>Pseudomonadota</taxon>
        <taxon>Alphaproteobacteria</taxon>
        <taxon>Hyphomicrobiales</taxon>
        <taxon>Devosiaceae</taxon>
        <taxon>Devosia</taxon>
    </lineage>
</organism>
<evidence type="ECO:0000313" key="1">
    <source>
        <dbReference type="EMBL" id="MFD2646197.1"/>
    </source>
</evidence>
<comment type="caution">
    <text evidence="1">The sequence shown here is derived from an EMBL/GenBank/DDBJ whole genome shotgun (WGS) entry which is preliminary data.</text>
</comment>
<accession>A0ABW5QF65</accession>
<sequence length="53" mass="6136">MDLFLRDKDFAALLARYRLHQEIGKGLTYRRSWRLAEPYAASGPDCQPLTARP</sequence>
<reference evidence="2" key="1">
    <citation type="journal article" date="2019" name="Int. J. Syst. Evol. Microbiol.">
        <title>The Global Catalogue of Microorganisms (GCM) 10K type strain sequencing project: providing services to taxonomists for standard genome sequencing and annotation.</title>
        <authorList>
            <consortium name="The Broad Institute Genomics Platform"/>
            <consortium name="The Broad Institute Genome Sequencing Center for Infectious Disease"/>
            <person name="Wu L."/>
            <person name="Ma J."/>
        </authorList>
    </citation>
    <scope>NUCLEOTIDE SEQUENCE [LARGE SCALE GENOMIC DNA]</scope>
    <source>
        <strain evidence="2">CCM 7427</strain>
    </source>
</reference>
<protein>
    <submittedName>
        <fullName evidence="1">Uncharacterized protein</fullName>
    </submittedName>
</protein>
<evidence type="ECO:0000313" key="2">
    <source>
        <dbReference type="Proteomes" id="UP001597521"/>
    </source>
</evidence>
<proteinExistence type="predicted"/>
<name>A0ABW5QF65_9HYPH</name>